<dbReference type="PROSITE" id="PS50158">
    <property type="entry name" value="ZF_CCHC"/>
    <property type="match status" value="1"/>
</dbReference>
<keyword evidence="1" id="KW-0862">Zinc</keyword>
<organism evidence="3 4">
    <name type="scientific">Phytophthora nicotianae (strain INRA-310)</name>
    <name type="common">Phytophthora parasitica</name>
    <dbReference type="NCBI Taxonomy" id="761204"/>
    <lineage>
        <taxon>Eukaryota</taxon>
        <taxon>Sar</taxon>
        <taxon>Stramenopiles</taxon>
        <taxon>Oomycota</taxon>
        <taxon>Peronosporomycetes</taxon>
        <taxon>Peronosporales</taxon>
        <taxon>Peronosporaceae</taxon>
        <taxon>Phytophthora</taxon>
    </lineage>
</organism>
<dbReference type="GO" id="GO:0003676">
    <property type="term" value="F:nucleic acid binding"/>
    <property type="evidence" value="ECO:0007669"/>
    <property type="project" value="InterPro"/>
</dbReference>
<proteinExistence type="predicted"/>
<dbReference type="InterPro" id="IPR001878">
    <property type="entry name" value="Znf_CCHC"/>
</dbReference>
<dbReference type="SMART" id="SM00343">
    <property type="entry name" value="ZnF_C2HC"/>
    <property type="match status" value="1"/>
</dbReference>
<dbReference type="EMBL" id="KI669562">
    <property type="protein sequence ID" value="ETN22541.1"/>
    <property type="molecule type" value="Genomic_DNA"/>
</dbReference>
<dbReference type="GO" id="GO:0008270">
    <property type="term" value="F:zinc ion binding"/>
    <property type="evidence" value="ECO:0007669"/>
    <property type="project" value="UniProtKB-KW"/>
</dbReference>
<evidence type="ECO:0000259" key="2">
    <source>
        <dbReference type="PROSITE" id="PS50158"/>
    </source>
</evidence>
<dbReference type="InterPro" id="IPR036875">
    <property type="entry name" value="Znf_CCHC_sf"/>
</dbReference>
<sequence length="74" mass="7937">MSAGDRLSAPGPMEINAIEASGAHPRSGYRRNNRPLTCFRCRKIGHRAAECRAPAPVLAHLDVDDCLAAQPKNG</sequence>
<dbReference type="VEuPathDB" id="FungiDB:PPTG_20935"/>
<dbReference type="RefSeq" id="XP_008892610.1">
    <property type="nucleotide sequence ID" value="XM_008894362.1"/>
</dbReference>
<evidence type="ECO:0000313" key="4">
    <source>
        <dbReference type="Proteomes" id="UP000018817"/>
    </source>
</evidence>
<dbReference type="OrthoDB" id="117223at2759"/>
<dbReference type="SUPFAM" id="SSF57756">
    <property type="entry name" value="Retrovirus zinc finger-like domains"/>
    <property type="match status" value="1"/>
</dbReference>
<keyword evidence="1" id="KW-0863">Zinc-finger</keyword>
<evidence type="ECO:0000313" key="3">
    <source>
        <dbReference type="EMBL" id="ETN22541.1"/>
    </source>
</evidence>
<name>W2RBB9_PHYN3</name>
<protein>
    <recommendedName>
        <fullName evidence="2">CCHC-type domain-containing protein</fullName>
    </recommendedName>
</protein>
<accession>W2RBB9</accession>
<gene>
    <name evidence="3" type="ORF">PPTG_20935</name>
</gene>
<dbReference type="GeneID" id="20189534"/>
<dbReference type="Proteomes" id="UP000018817">
    <property type="component" value="Unassembled WGS sequence"/>
</dbReference>
<reference evidence="4" key="1">
    <citation type="submission" date="2011-12" db="EMBL/GenBank/DDBJ databases">
        <authorList>
            <consortium name="The Broad Institute Genome Sequencing Platform"/>
            <person name="Russ C."/>
            <person name="Tyler B."/>
            <person name="Panabieres F."/>
            <person name="Shan W."/>
            <person name="Tripathy S."/>
            <person name="Grunwald N."/>
            <person name="Machado M."/>
            <person name="Young S.K."/>
            <person name="Zeng Q."/>
            <person name="Gargeya S."/>
            <person name="Fitzgerald M."/>
            <person name="Haas B."/>
            <person name="Abouelleil A."/>
            <person name="Alvarado L."/>
            <person name="Arachchi H.M."/>
            <person name="Berlin A."/>
            <person name="Chapman S.B."/>
            <person name="Gearin G."/>
            <person name="Goldberg J."/>
            <person name="Griggs A."/>
            <person name="Gujja S."/>
            <person name="Hansen M."/>
            <person name="Heiman D."/>
            <person name="Howarth C."/>
            <person name="Larimer J."/>
            <person name="Lui A."/>
            <person name="MacDonald P.J.P."/>
            <person name="McCowen C."/>
            <person name="Montmayeur A."/>
            <person name="Murphy C."/>
            <person name="Neiman D."/>
            <person name="Pearson M."/>
            <person name="Priest M."/>
            <person name="Roberts A."/>
            <person name="Saif S."/>
            <person name="Shea T."/>
            <person name="Sisk P."/>
            <person name="Stolte C."/>
            <person name="Sykes S."/>
            <person name="Wortman J."/>
            <person name="Nusbaum C."/>
            <person name="Birren B."/>
        </authorList>
    </citation>
    <scope>NUCLEOTIDE SEQUENCE [LARGE SCALE GENOMIC DNA]</scope>
    <source>
        <strain evidence="4">INRA-310</strain>
    </source>
</reference>
<reference evidence="3 4" key="2">
    <citation type="submission" date="2013-11" db="EMBL/GenBank/DDBJ databases">
        <title>The Genome Sequence of Phytophthora parasitica INRA-310.</title>
        <authorList>
            <consortium name="The Broad Institute Genomics Platform"/>
            <person name="Russ C."/>
            <person name="Tyler B."/>
            <person name="Panabieres F."/>
            <person name="Shan W."/>
            <person name="Tripathy S."/>
            <person name="Grunwald N."/>
            <person name="Machado M."/>
            <person name="Johnson C.S."/>
            <person name="Arredondo F."/>
            <person name="Hong C."/>
            <person name="Coffey M."/>
            <person name="Young S.K."/>
            <person name="Zeng Q."/>
            <person name="Gargeya S."/>
            <person name="Fitzgerald M."/>
            <person name="Abouelleil A."/>
            <person name="Alvarado L."/>
            <person name="Chapman S.B."/>
            <person name="Gainer-Dewar J."/>
            <person name="Goldberg J."/>
            <person name="Griggs A."/>
            <person name="Gujja S."/>
            <person name="Hansen M."/>
            <person name="Howarth C."/>
            <person name="Imamovic A."/>
            <person name="Ireland A."/>
            <person name="Larimer J."/>
            <person name="McCowan C."/>
            <person name="Murphy C."/>
            <person name="Pearson M."/>
            <person name="Poon T.W."/>
            <person name="Priest M."/>
            <person name="Roberts A."/>
            <person name="Saif S."/>
            <person name="Shea T."/>
            <person name="Sykes S."/>
            <person name="Wortman J."/>
            <person name="Nusbaum C."/>
            <person name="Birren B."/>
        </authorList>
    </citation>
    <scope>NUCLEOTIDE SEQUENCE [LARGE SCALE GENOMIC DNA]</scope>
    <source>
        <strain evidence="3 4">INRA-310</strain>
    </source>
</reference>
<dbReference type="Gene3D" id="4.10.60.10">
    <property type="entry name" value="Zinc finger, CCHC-type"/>
    <property type="match status" value="1"/>
</dbReference>
<feature type="domain" description="CCHC-type" evidence="2">
    <location>
        <begin position="38"/>
        <end position="52"/>
    </location>
</feature>
<dbReference type="AlphaFoldDB" id="W2RBB9"/>
<dbReference type="Pfam" id="PF00098">
    <property type="entry name" value="zf-CCHC"/>
    <property type="match status" value="1"/>
</dbReference>
<keyword evidence="1" id="KW-0479">Metal-binding</keyword>
<evidence type="ECO:0000256" key="1">
    <source>
        <dbReference type="PROSITE-ProRule" id="PRU00047"/>
    </source>
</evidence>